<dbReference type="Proteomes" id="UP000236655">
    <property type="component" value="Chromosome"/>
</dbReference>
<feature type="domain" description="BPL/LPL catalytic" evidence="2">
    <location>
        <begin position="63"/>
        <end position="255"/>
    </location>
</feature>
<evidence type="ECO:0000259" key="2">
    <source>
        <dbReference type="PROSITE" id="PS51733"/>
    </source>
</evidence>
<dbReference type="PROSITE" id="PS51733">
    <property type="entry name" value="BPL_LPL_CATALYTIC"/>
    <property type="match status" value="1"/>
</dbReference>
<evidence type="ECO:0000256" key="1">
    <source>
        <dbReference type="ARBA" id="ARBA00022598"/>
    </source>
</evidence>
<name>A0A2I7N823_9NEIS</name>
<dbReference type="RefSeq" id="WP_102951902.1">
    <property type="nucleotide sequence ID" value="NZ_CP024847.1"/>
</dbReference>
<evidence type="ECO:0000313" key="4">
    <source>
        <dbReference type="Proteomes" id="UP000236655"/>
    </source>
</evidence>
<dbReference type="Gene3D" id="3.30.930.10">
    <property type="entry name" value="Bira Bifunctional Protein, Domain 2"/>
    <property type="match status" value="1"/>
</dbReference>
<proteinExistence type="predicted"/>
<dbReference type="PANTHER" id="PTHR12835">
    <property type="entry name" value="BIOTIN PROTEIN LIGASE"/>
    <property type="match status" value="1"/>
</dbReference>
<reference evidence="4" key="1">
    <citation type="submission" date="2017-11" db="EMBL/GenBank/DDBJ databases">
        <authorList>
            <person name="Chan K.G."/>
            <person name="Lee L.S."/>
        </authorList>
    </citation>
    <scope>NUCLEOTIDE SEQUENCE [LARGE SCALE GENOMIC DNA]</scope>
    <source>
        <strain evidence="4">DSM 100970</strain>
    </source>
</reference>
<gene>
    <name evidence="3" type="ORF">CUN60_10000</name>
</gene>
<dbReference type="Pfam" id="PF03099">
    <property type="entry name" value="BPL_LplA_LipB"/>
    <property type="match status" value="1"/>
</dbReference>
<dbReference type="InterPro" id="IPR045864">
    <property type="entry name" value="aa-tRNA-synth_II/BPL/LPL"/>
</dbReference>
<keyword evidence="1 3" id="KW-0436">Ligase</keyword>
<evidence type="ECO:0000313" key="3">
    <source>
        <dbReference type="EMBL" id="AUR52613.1"/>
    </source>
</evidence>
<dbReference type="KEGG" id="nba:CUN60_10000"/>
<dbReference type="AlphaFoldDB" id="A0A2I7N823"/>
<dbReference type="PANTHER" id="PTHR12835:SF5">
    <property type="entry name" value="BIOTIN--PROTEIN LIGASE"/>
    <property type="match status" value="1"/>
</dbReference>
<sequence length="294" mass="33688">MEIKLLKTLEEYSSLTIHELSEHLNQNSLQTLSQIAHIREIAPDLINSDNGKYQLSKQLNWLNQEKLKTSLANNNHPLVILDSIPSTNTYALENINTLADKTIISCNWQYAGRGRFERRWLSTIAHDLTVSFLYHFERDVNILLLPLVSAIAVNRLLKNYSITNKIKWPNDIYVDQQKVAGILVESRISTNMSKVVIGIGLDNFRNWERNQLLADLTLVLDNILSEFVLFGFALIRREWLDNCMHLNEEVSLIENGVEIARGIHYDIGTNGELIIKTQNQLQSYSSSLISLKTK</sequence>
<organism evidence="3 4">
    <name type="scientific">Aquella oligotrophica</name>
    <dbReference type="NCBI Taxonomy" id="2067065"/>
    <lineage>
        <taxon>Bacteria</taxon>
        <taxon>Pseudomonadati</taxon>
        <taxon>Pseudomonadota</taxon>
        <taxon>Betaproteobacteria</taxon>
        <taxon>Neisseriales</taxon>
        <taxon>Neisseriaceae</taxon>
        <taxon>Aquella</taxon>
    </lineage>
</organism>
<dbReference type="OrthoDB" id="9807064at2"/>
<dbReference type="GO" id="GO:0005737">
    <property type="term" value="C:cytoplasm"/>
    <property type="evidence" value="ECO:0007669"/>
    <property type="project" value="TreeGrafter"/>
</dbReference>
<dbReference type="NCBIfam" id="TIGR00121">
    <property type="entry name" value="birA_ligase"/>
    <property type="match status" value="1"/>
</dbReference>
<dbReference type="EMBL" id="CP024847">
    <property type="protein sequence ID" value="AUR52613.1"/>
    <property type="molecule type" value="Genomic_DNA"/>
</dbReference>
<dbReference type="SUPFAM" id="SSF55681">
    <property type="entry name" value="Class II aaRS and biotin synthetases"/>
    <property type="match status" value="1"/>
</dbReference>
<dbReference type="GO" id="GO:0004077">
    <property type="term" value="F:biotin--[biotin carboxyl-carrier protein] ligase activity"/>
    <property type="evidence" value="ECO:0007669"/>
    <property type="project" value="InterPro"/>
</dbReference>
<dbReference type="CDD" id="cd16442">
    <property type="entry name" value="BPL"/>
    <property type="match status" value="1"/>
</dbReference>
<dbReference type="InterPro" id="IPR004143">
    <property type="entry name" value="BPL_LPL_catalytic"/>
</dbReference>
<protein>
    <submittedName>
        <fullName evidence="3">Biotin--[acetyl-CoA-carboxylase] ligase</fullName>
    </submittedName>
</protein>
<dbReference type="InterPro" id="IPR004408">
    <property type="entry name" value="Biotin_CoA_COase_ligase"/>
</dbReference>
<accession>A0A2I7N823</accession>
<keyword evidence="4" id="KW-1185">Reference proteome</keyword>